<feature type="non-terminal residue" evidence="1">
    <location>
        <position position="132"/>
    </location>
</feature>
<name>X1M0V2_9ZZZZ</name>
<proteinExistence type="predicted"/>
<evidence type="ECO:0000313" key="1">
    <source>
        <dbReference type="EMBL" id="GAI24958.1"/>
    </source>
</evidence>
<gene>
    <name evidence="1" type="ORF">S06H3_24508</name>
</gene>
<protein>
    <submittedName>
        <fullName evidence="1">Uncharacterized protein</fullName>
    </submittedName>
</protein>
<accession>X1M0V2</accession>
<sequence length="132" mass="15469">ADFTTPHKEYDPQNEIGLESQSIDRLHTVELRIGYPKYSTAESLAEALAKTYSKDMYDNIDYNVQKLQPYHLEVWIEKSTMNDELNPLCRKFHANFVYGIGQESITRVYELIDRLIESEKPVRILYISDFDS</sequence>
<comment type="caution">
    <text evidence="1">The sequence shown here is derived from an EMBL/GenBank/DDBJ whole genome shotgun (WGS) entry which is preliminary data.</text>
</comment>
<dbReference type="EMBL" id="BARV01013664">
    <property type="protein sequence ID" value="GAI24958.1"/>
    <property type="molecule type" value="Genomic_DNA"/>
</dbReference>
<organism evidence="1">
    <name type="scientific">marine sediment metagenome</name>
    <dbReference type="NCBI Taxonomy" id="412755"/>
    <lineage>
        <taxon>unclassified sequences</taxon>
        <taxon>metagenomes</taxon>
        <taxon>ecological metagenomes</taxon>
    </lineage>
</organism>
<dbReference type="AlphaFoldDB" id="X1M0V2"/>
<feature type="non-terminal residue" evidence="1">
    <location>
        <position position="1"/>
    </location>
</feature>
<reference evidence="1" key="1">
    <citation type="journal article" date="2014" name="Front. Microbiol.">
        <title>High frequency of phylogenetically diverse reductive dehalogenase-homologous genes in deep subseafloor sedimentary metagenomes.</title>
        <authorList>
            <person name="Kawai M."/>
            <person name="Futagami T."/>
            <person name="Toyoda A."/>
            <person name="Takaki Y."/>
            <person name="Nishi S."/>
            <person name="Hori S."/>
            <person name="Arai W."/>
            <person name="Tsubouchi T."/>
            <person name="Morono Y."/>
            <person name="Uchiyama I."/>
            <person name="Ito T."/>
            <person name="Fujiyama A."/>
            <person name="Inagaki F."/>
            <person name="Takami H."/>
        </authorList>
    </citation>
    <scope>NUCLEOTIDE SEQUENCE</scope>
    <source>
        <strain evidence="1">Expedition CK06-06</strain>
    </source>
</reference>